<reference evidence="2" key="1">
    <citation type="submission" date="2021-02" db="EMBL/GenBank/DDBJ databases">
        <authorList>
            <person name="Nowell W R."/>
        </authorList>
    </citation>
    <scope>NUCLEOTIDE SEQUENCE</scope>
</reference>
<comment type="caution">
    <text evidence="2">The sequence shown here is derived from an EMBL/GenBank/DDBJ whole genome shotgun (WGS) entry which is preliminary data.</text>
</comment>
<evidence type="ECO:0000256" key="1">
    <source>
        <dbReference type="SAM" id="MobiDB-lite"/>
    </source>
</evidence>
<feature type="compositionally biased region" description="Basic and acidic residues" evidence="1">
    <location>
        <begin position="18"/>
        <end position="29"/>
    </location>
</feature>
<dbReference type="AlphaFoldDB" id="A0A816ERX6"/>
<feature type="non-terminal residue" evidence="2">
    <location>
        <position position="1"/>
    </location>
</feature>
<feature type="non-terminal residue" evidence="2">
    <location>
        <position position="48"/>
    </location>
</feature>
<feature type="compositionally biased region" description="Polar residues" evidence="1">
    <location>
        <begin position="1"/>
        <end position="10"/>
    </location>
</feature>
<evidence type="ECO:0000313" key="2">
    <source>
        <dbReference type="EMBL" id="CAF1649807.1"/>
    </source>
</evidence>
<dbReference type="Proteomes" id="UP000663834">
    <property type="component" value="Unassembled WGS sequence"/>
</dbReference>
<sequence>NKNKFKQNTVEEGENPELEQKTNESDRNYLQRLDHEIKFALDRARYES</sequence>
<gene>
    <name evidence="2" type="ORF">KQP761_LOCUS29753</name>
</gene>
<organism evidence="2 3">
    <name type="scientific">Rotaria magnacalcarata</name>
    <dbReference type="NCBI Taxonomy" id="392030"/>
    <lineage>
        <taxon>Eukaryota</taxon>
        <taxon>Metazoa</taxon>
        <taxon>Spiralia</taxon>
        <taxon>Gnathifera</taxon>
        <taxon>Rotifera</taxon>
        <taxon>Eurotatoria</taxon>
        <taxon>Bdelloidea</taxon>
        <taxon>Philodinida</taxon>
        <taxon>Philodinidae</taxon>
        <taxon>Rotaria</taxon>
    </lineage>
</organism>
<evidence type="ECO:0000313" key="3">
    <source>
        <dbReference type="Proteomes" id="UP000663834"/>
    </source>
</evidence>
<protein>
    <submittedName>
        <fullName evidence="2">Uncharacterized protein</fullName>
    </submittedName>
</protein>
<accession>A0A816ERX6</accession>
<feature type="region of interest" description="Disordered" evidence="1">
    <location>
        <begin position="1"/>
        <end position="29"/>
    </location>
</feature>
<dbReference type="EMBL" id="CAJNOW010016364">
    <property type="protein sequence ID" value="CAF1649807.1"/>
    <property type="molecule type" value="Genomic_DNA"/>
</dbReference>
<proteinExistence type="predicted"/>
<dbReference type="OrthoDB" id="5876637at2759"/>
<name>A0A816ERX6_9BILA</name>